<sequence>MWFKIIGGLLILFSSSSIGFIVAKYYGERPKLLRQLQNALSMLETEINYSNSPLPEALRNVALRCDKDVSFLFSKTKEYINSTEGLTAAEAWEKALKAFSRTKSLNETDMEILDAFGKYLGTSDREDQINKLRLTLSQLRSQEHKAIEEKEKNERVWKYLGVMTGLLIVLLLI</sequence>
<proteinExistence type="predicted"/>
<feature type="transmembrane region" description="Helical" evidence="1">
    <location>
        <begin position="6"/>
        <end position="26"/>
    </location>
</feature>
<evidence type="ECO:0008006" key="4">
    <source>
        <dbReference type="Google" id="ProtNLM"/>
    </source>
</evidence>
<dbReference type="Proteomes" id="UP000075737">
    <property type="component" value="Unassembled WGS sequence"/>
</dbReference>
<dbReference type="Pfam" id="PF09548">
    <property type="entry name" value="Spore_III_AB"/>
    <property type="match status" value="1"/>
</dbReference>
<keyword evidence="1" id="KW-0472">Membrane</keyword>
<keyword evidence="3" id="KW-1185">Reference proteome</keyword>
<comment type="caution">
    <text evidence="2">The sequence shown here is derived from an EMBL/GenBank/DDBJ whole genome shotgun (WGS) entry which is preliminary data.</text>
</comment>
<dbReference type="STRING" id="520767.ATZ99_14640"/>
<dbReference type="PIRSF" id="PIRSF021435">
    <property type="entry name" value="SpoIIIAB"/>
    <property type="match status" value="1"/>
</dbReference>
<reference evidence="2 3" key="1">
    <citation type="submission" date="2015-12" db="EMBL/GenBank/DDBJ databases">
        <title>Draft genome of Thermovenabulum gondwanense isolated from a red thermophilic microbial mat colonisisng an outflow channel of a bore well.</title>
        <authorList>
            <person name="Patel B.K."/>
        </authorList>
    </citation>
    <scope>NUCLEOTIDE SEQUENCE [LARGE SCALE GENOMIC DNA]</scope>
    <source>
        <strain evidence="2 3">R270</strain>
    </source>
</reference>
<gene>
    <name evidence="2" type="ORF">ATZ99_14640</name>
</gene>
<dbReference type="RefSeq" id="WP_068748583.1">
    <property type="nucleotide sequence ID" value="NZ_LOHZ01000032.1"/>
</dbReference>
<dbReference type="NCBIfam" id="TIGR02833">
    <property type="entry name" value="spore_III_AB"/>
    <property type="match status" value="1"/>
</dbReference>
<evidence type="ECO:0000256" key="1">
    <source>
        <dbReference type="SAM" id="Phobius"/>
    </source>
</evidence>
<protein>
    <recommendedName>
        <fullName evidence="4">Stage III sporulation protein AB</fullName>
    </recommendedName>
</protein>
<dbReference type="AlphaFoldDB" id="A0A162MGV2"/>
<evidence type="ECO:0000313" key="3">
    <source>
        <dbReference type="Proteomes" id="UP000075737"/>
    </source>
</evidence>
<accession>A0A162MGV2</accession>
<name>A0A162MGV2_9FIRM</name>
<dbReference type="OrthoDB" id="1957909at2"/>
<dbReference type="InterPro" id="IPR014198">
    <property type="entry name" value="Spore_III_AB"/>
</dbReference>
<dbReference type="EMBL" id="LOHZ01000032">
    <property type="protein sequence ID" value="KYO65826.1"/>
    <property type="molecule type" value="Genomic_DNA"/>
</dbReference>
<organism evidence="2 3">
    <name type="scientific">Thermovenabulum gondwanense</name>
    <dbReference type="NCBI Taxonomy" id="520767"/>
    <lineage>
        <taxon>Bacteria</taxon>
        <taxon>Bacillati</taxon>
        <taxon>Bacillota</taxon>
        <taxon>Clostridia</taxon>
        <taxon>Thermosediminibacterales</taxon>
        <taxon>Thermosediminibacteraceae</taxon>
        <taxon>Thermovenabulum</taxon>
    </lineage>
</organism>
<evidence type="ECO:0000313" key="2">
    <source>
        <dbReference type="EMBL" id="KYO65826.1"/>
    </source>
</evidence>
<keyword evidence="1" id="KW-0812">Transmembrane</keyword>
<keyword evidence="1" id="KW-1133">Transmembrane helix</keyword>